<sequence length="339" mass="36909">MDKVREMMQRLSQNMPAGGGGALPKVLGVSALGLAGIAYGGGNCLVNVEGGHRVVMFHRFGGVQQRVRAEGTHIIVPWFQRAIDYDVRAKPRMIQSMTGSKDLQMVNISLRVLSRPEVAHLPQIYRELGTDYDERVLPSIVNEVLKAVVAQYNAAQLITMREAVSRKIRALLVQRAADFHIVLDDVSITHLSFGKEYTAAVEAKQVAAQEAERARFIVDKAKQEKRSTMIRAEGEAKSAQLIGDAVRDNPGYIQLRRLEAAREIAGTLSKSTNKVYLDAESLLLNVNDRGAELDLHSRKKTNELISALQAELAIPAEPTAPTGAPAAEPETATATAPAS</sequence>
<dbReference type="GO" id="GO:0007005">
    <property type="term" value="P:mitochondrion organization"/>
    <property type="evidence" value="ECO:0007669"/>
    <property type="project" value="TreeGrafter"/>
</dbReference>
<dbReference type="SMART" id="SM00244">
    <property type="entry name" value="PHB"/>
    <property type="match status" value="1"/>
</dbReference>
<keyword evidence="5" id="KW-0472">Membrane</keyword>
<evidence type="ECO:0000256" key="1">
    <source>
        <dbReference type="ARBA" id="ARBA00004273"/>
    </source>
</evidence>
<dbReference type="EMBL" id="HBIZ01034136">
    <property type="protein sequence ID" value="CAE0769141.1"/>
    <property type="molecule type" value="Transcribed_RNA"/>
</dbReference>
<accession>A0A7S4BKZ9</accession>
<feature type="region of interest" description="Disordered" evidence="7">
    <location>
        <begin position="315"/>
        <end position="339"/>
    </location>
</feature>
<dbReference type="Gene3D" id="3.30.479.30">
    <property type="entry name" value="Band 7 domain"/>
    <property type="match status" value="1"/>
</dbReference>
<protein>
    <recommendedName>
        <fullName evidence="6">Prohibitin</fullName>
    </recommendedName>
</protein>
<dbReference type="Pfam" id="PF01145">
    <property type="entry name" value="Band_7"/>
    <property type="match status" value="1"/>
</dbReference>
<evidence type="ECO:0000256" key="7">
    <source>
        <dbReference type="SAM" id="MobiDB-lite"/>
    </source>
</evidence>
<evidence type="ECO:0000256" key="6">
    <source>
        <dbReference type="RuleBase" id="RU366048"/>
    </source>
</evidence>
<dbReference type="InterPro" id="IPR001107">
    <property type="entry name" value="Band_7"/>
</dbReference>
<comment type="similarity">
    <text evidence="2 6">Belongs to the prohibitin family.</text>
</comment>
<dbReference type="GO" id="GO:0005743">
    <property type="term" value="C:mitochondrial inner membrane"/>
    <property type="evidence" value="ECO:0007669"/>
    <property type="project" value="UniProtKB-SubCell"/>
</dbReference>
<name>A0A7S4BKZ9_CHRCT</name>
<dbReference type="FunFam" id="3.30.479.30:FF:000001">
    <property type="entry name" value="Prohibitin 2"/>
    <property type="match status" value="1"/>
</dbReference>
<dbReference type="InterPro" id="IPR000163">
    <property type="entry name" value="Prohibitin"/>
</dbReference>
<keyword evidence="4" id="KW-0496">Mitochondrion</keyword>
<dbReference type="PANTHER" id="PTHR23222:SF1">
    <property type="entry name" value="PROHIBITIN-2"/>
    <property type="match status" value="1"/>
</dbReference>
<evidence type="ECO:0000313" key="9">
    <source>
        <dbReference type="EMBL" id="CAE0769141.1"/>
    </source>
</evidence>
<gene>
    <name evidence="9" type="ORF">PCAR00345_LOCUS21753</name>
</gene>
<evidence type="ECO:0000256" key="2">
    <source>
        <dbReference type="ARBA" id="ARBA00009658"/>
    </source>
</evidence>
<dbReference type="PRINTS" id="PR00679">
    <property type="entry name" value="PROHIBITIN"/>
</dbReference>
<evidence type="ECO:0000256" key="4">
    <source>
        <dbReference type="ARBA" id="ARBA00023128"/>
    </source>
</evidence>
<reference evidence="9" key="1">
    <citation type="submission" date="2021-01" db="EMBL/GenBank/DDBJ databases">
        <authorList>
            <person name="Corre E."/>
            <person name="Pelletier E."/>
            <person name="Niang G."/>
            <person name="Scheremetjew M."/>
            <person name="Finn R."/>
            <person name="Kale V."/>
            <person name="Holt S."/>
            <person name="Cochrane G."/>
            <person name="Meng A."/>
            <person name="Brown T."/>
            <person name="Cohen L."/>
        </authorList>
    </citation>
    <scope>NUCLEOTIDE SEQUENCE</scope>
    <source>
        <strain evidence="9">CCMP645</strain>
    </source>
</reference>
<evidence type="ECO:0000256" key="3">
    <source>
        <dbReference type="ARBA" id="ARBA00022792"/>
    </source>
</evidence>
<dbReference type="InterPro" id="IPR036013">
    <property type="entry name" value="Band_7/SPFH_dom_sf"/>
</dbReference>
<dbReference type="AlphaFoldDB" id="A0A7S4BKZ9"/>
<evidence type="ECO:0000256" key="5">
    <source>
        <dbReference type="ARBA" id="ARBA00023136"/>
    </source>
</evidence>
<dbReference type="SUPFAM" id="SSF117892">
    <property type="entry name" value="Band 7/SPFH domain"/>
    <property type="match status" value="1"/>
</dbReference>
<dbReference type="PANTHER" id="PTHR23222">
    <property type="entry name" value="PROHIBITIN"/>
    <property type="match status" value="1"/>
</dbReference>
<keyword evidence="3 6" id="KW-0999">Mitochondrion inner membrane</keyword>
<organism evidence="9">
    <name type="scientific">Chrysotila carterae</name>
    <name type="common">Marine alga</name>
    <name type="synonym">Syracosphaera carterae</name>
    <dbReference type="NCBI Taxonomy" id="13221"/>
    <lineage>
        <taxon>Eukaryota</taxon>
        <taxon>Haptista</taxon>
        <taxon>Haptophyta</taxon>
        <taxon>Prymnesiophyceae</taxon>
        <taxon>Isochrysidales</taxon>
        <taxon>Isochrysidaceae</taxon>
        <taxon>Chrysotila</taxon>
    </lineage>
</organism>
<comment type="subcellular location">
    <subcellularLocation>
        <location evidence="1 6">Mitochondrion inner membrane</location>
    </subcellularLocation>
</comment>
<dbReference type="CDD" id="cd03401">
    <property type="entry name" value="SPFH_prohibitin"/>
    <property type="match status" value="1"/>
</dbReference>
<evidence type="ECO:0000259" key="8">
    <source>
        <dbReference type="SMART" id="SM00244"/>
    </source>
</evidence>
<proteinExistence type="inferred from homology"/>
<feature type="domain" description="Band 7" evidence="8">
    <location>
        <begin position="44"/>
        <end position="205"/>
    </location>
</feature>